<evidence type="ECO:0000256" key="3">
    <source>
        <dbReference type="ARBA" id="ARBA00022475"/>
    </source>
</evidence>
<keyword evidence="6 7" id="KW-0472">Membrane</keyword>
<protein>
    <submittedName>
        <fullName evidence="8">Chromate transporter</fullName>
    </submittedName>
</protein>
<comment type="subcellular location">
    <subcellularLocation>
        <location evidence="1">Cell membrane</location>
        <topology evidence="1">Multi-pass membrane protein</topology>
    </subcellularLocation>
</comment>
<dbReference type="PANTHER" id="PTHR43663">
    <property type="entry name" value="CHROMATE TRANSPORT PROTEIN-RELATED"/>
    <property type="match status" value="1"/>
</dbReference>
<name>A0ABY1JCV0_9BACT</name>
<keyword evidence="5 7" id="KW-1133">Transmembrane helix</keyword>
<gene>
    <name evidence="8" type="ORF">SAMN05444368_0925</name>
</gene>
<organism evidence="8 9">
    <name type="scientific">Acetomicrobium flavidum</name>
    <dbReference type="NCBI Taxonomy" id="49896"/>
    <lineage>
        <taxon>Bacteria</taxon>
        <taxon>Thermotogati</taxon>
        <taxon>Synergistota</taxon>
        <taxon>Synergistia</taxon>
        <taxon>Synergistales</taxon>
        <taxon>Acetomicrobiaceae</taxon>
        <taxon>Acetomicrobium</taxon>
    </lineage>
</organism>
<evidence type="ECO:0000256" key="1">
    <source>
        <dbReference type="ARBA" id="ARBA00004651"/>
    </source>
</evidence>
<evidence type="ECO:0000256" key="6">
    <source>
        <dbReference type="ARBA" id="ARBA00023136"/>
    </source>
</evidence>
<keyword evidence="3" id="KW-1003">Cell membrane</keyword>
<comment type="caution">
    <text evidence="8">The sequence shown here is derived from an EMBL/GenBank/DDBJ whole genome shotgun (WGS) entry which is preliminary data.</text>
</comment>
<evidence type="ECO:0000256" key="5">
    <source>
        <dbReference type="ARBA" id="ARBA00022989"/>
    </source>
</evidence>
<keyword evidence="4 7" id="KW-0812">Transmembrane</keyword>
<dbReference type="Pfam" id="PF02417">
    <property type="entry name" value="Chromate_transp"/>
    <property type="match status" value="1"/>
</dbReference>
<evidence type="ECO:0000256" key="7">
    <source>
        <dbReference type="SAM" id="Phobius"/>
    </source>
</evidence>
<dbReference type="RefSeq" id="WP_074199426.1">
    <property type="nucleotide sequence ID" value="NZ_FSQZ01000001.1"/>
</dbReference>
<dbReference type="EMBL" id="FSQZ01000001">
    <property type="protein sequence ID" value="SIN66515.1"/>
    <property type="molecule type" value="Genomic_DNA"/>
</dbReference>
<dbReference type="InterPro" id="IPR052518">
    <property type="entry name" value="CHR_Transporter"/>
</dbReference>
<comment type="similarity">
    <text evidence="2">Belongs to the chromate ion transporter (CHR) (TC 2.A.51) family.</text>
</comment>
<evidence type="ECO:0000256" key="2">
    <source>
        <dbReference type="ARBA" id="ARBA00005262"/>
    </source>
</evidence>
<keyword evidence="9" id="KW-1185">Reference proteome</keyword>
<evidence type="ECO:0000313" key="8">
    <source>
        <dbReference type="EMBL" id="SIN66515.1"/>
    </source>
</evidence>
<feature type="transmembrane region" description="Helical" evidence="7">
    <location>
        <begin position="77"/>
        <end position="102"/>
    </location>
</feature>
<evidence type="ECO:0000256" key="4">
    <source>
        <dbReference type="ARBA" id="ARBA00022692"/>
    </source>
</evidence>
<dbReference type="PANTHER" id="PTHR43663:SF1">
    <property type="entry name" value="CHROMATE TRANSPORTER"/>
    <property type="match status" value="1"/>
</dbReference>
<accession>A0ABY1JCV0</accession>
<feature type="transmembrane region" description="Helical" evidence="7">
    <location>
        <begin position="162"/>
        <end position="182"/>
    </location>
</feature>
<reference evidence="8 9" key="1">
    <citation type="submission" date="2016-11" db="EMBL/GenBank/DDBJ databases">
        <authorList>
            <person name="Varghese N."/>
            <person name="Submissions S."/>
        </authorList>
    </citation>
    <scope>NUCLEOTIDE SEQUENCE [LARGE SCALE GENOMIC DNA]</scope>
    <source>
        <strain evidence="8 9">DSM 20664</strain>
    </source>
</reference>
<sequence length="184" mass="19777">MSELFLLAVAFGRIALGSFAGGLASIALIYHEIVVHYQWFTDEEFSKMISLAQMTPGPIAVNAATYVGKKLAGFPGAFVATTSVVATPLILLFIVSSTIRFLPLREETKQKARLSLRPGVAALLTASTLRLFSSTLERPIYLLLVPLAFFMLLNGRTGKNPSLAIVSCGLAAAIITLMLQIFQG</sequence>
<proteinExistence type="inferred from homology"/>
<dbReference type="InterPro" id="IPR003370">
    <property type="entry name" value="Chromate_transpt"/>
</dbReference>
<evidence type="ECO:0000313" key="9">
    <source>
        <dbReference type="Proteomes" id="UP000185093"/>
    </source>
</evidence>
<dbReference type="Proteomes" id="UP000185093">
    <property type="component" value="Unassembled WGS sequence"/>
</dbReference>